<dbReference type="PROSITE" id="PS51464">
    <property type="entry name" value="SIS"/>
    <property type="match status" value="1"/>
</dbReference>
<dbReference type="GeneID" id="301135996"/>
<dbReference type="SUPFAM" id="SSF53697">
    <property type="entry name" value="SIS domain"/>
    <property type="match status" value="1"/>
</dbReference>
<dbReference type="PATRIC" id="fig|263475.3.peg.2006"/>
<sequence>MHQYFQEVQQLINVIVEEEQSKMTKAAELIAERIQNGGILQLFGCGHSHILAQEAFYRAGGLVPVRPIFIEPLMLHKGALTSSANEKDPNFVSQHRHQFEFNPNDVLIIVSTSGRNVVPIDVALLAKEAGVLVISLQSLHYKEQVSKHSTGKRLEDTADFVLDTHIPVGDGLLWKNSVQYGPASTTIGSAILNTTLSQVIEILASEGVEPPVFESANLDGSKEKNDCMIAKYSRRINFE</sequence>
<comment type="caution">
    <text evidence="2">The sequence shown here is derived from an EMBL/GenBank/DDBJ whole genome shotgun (WGS) entry which is preliminary data.</text>
</comment>
<evidence type="ECO:0000313" key="2">
    <source>
        <dbReference type="EMBL" id="KOO52288.1"/>
    </source>
</evidence>
<evidence type="ECO:0000259" key="1">
    <source>
        <dbReference type="PROSITE" id="PS51464"/>
    </source>
</evidence>
<keyword evidence="3" id="KW-1185">Reference proteome</keyword>
<name>A0A0M0LNJ2_9BACL</name>
<accession>A0A0M0LNJ2</accession>
<dbReference type="CDD" id="cd05013">
    <property type="entry name" value="SIS_RpiR"/>
    <property type="match status" value="1"/>
</dbReference>
<dbReference type="OrthoDB" id="9805185at2"/>
<dbReference type="Pfam" id="PF13580">
    <property type="entry name" value="SIS_2"/>
    <property type="match status" value="1"/>
</dbReference>
<evidence type="ECO:0000313" key="3">
    <source>
        <dbReference type="Proteomes" id="UP000036867"/>
    </source>
</evidence>
<dbReference type="PANTHER" id="PTHR30390:SF7">
    <property type="entry name" value="PHOSPHOHEPTOSE ISOMERASE"/>
    <property type="match status" value="1"/>
</dbReference>
<proteinExistence type="predicted"/>
<dbReference type="PANTHER" id="PTHR30390">
    <property type="entry name" value="SEDOHEPTULOSE 7-PHOSPHATE ISOMERASE / DNAA INITIATOR-ASSOCIATING FACTOR FOR REPLICATION INITIATION"/>
    <property type="match status" value="1"/>
</dbReference>
<dbReference type="RefSeq" id="WP_053416453.1">
    <property type="nucleotide sequence ID" value="NZ_LILB01000001.1"/>
</dbReference>
<dbReference type="InterPro" id="IPR046348">
    <property type="entry name" value="SIS_dom_sf"/>
</dbReference>
<dbReference type="InterPro" id="IPR050099">
    <property type="entry name" value="SIS_GmhA/DiaA_subfam"/>
</dbReference>
<dbReference type="NCBIfam" id="NF002805">
    <property type="entry name" value="PRK02947.1"/>
    <property type="match status" value="1"/>
</dbReference>
<dbReference type="Gene3D" id="3.40.50.10490">
    <property type="entry name" value="Glucose-6-phosphate isomerase like protein, domain 1"/>
    <property type="match status" value="1"/>
</dbReference>
<dbReference type="Proteomes" id="UP000036867">
    <property type="component" value="Unassembled WGS sequence"/>
</dbReference>
<dbReference type="GO" id="GO:0097367">
    <property type="term" value="F:carbohydrate derivative binding"/>
    <property type="evidence" value="ECO:0007669"/>
    <property type="project" value="InterPro"/>
</dbReference>
<dbReference type="InterPro" id="IPR001347">
    <property type="entry name" value="SIS_dom"/>
</dbReference>
<reference evidence="3" key="1">
    <citation type="submission" date="2015-08" db="EMBL/GenBank/DDBJ databases">
        <title>Fjat-10028 dsm 16317.</title>
        <authorList>
            <person name="Liu B."/>
            <person name="Wang J."/>
            <person name="Zhu Y."/>
            <person name="Liu G."/>
            <person name="Chen Q."/>
            <person name="Chen Z."/>
            <person name="Lan J."/>
            <person name="Che J."/>
            <person name="Ge C."/>
            <person name="Shi H."/>
            <person name="Pan Z."/>
            <person name="Liu X."/>
        </authorList>
    </citation>
    <scope>NUCLEOTIDE SEQUENCE [LARGE SCALE GENOMIC DNA]</scope>
    <source>
        <strain evidence="3">DSM 16317</strain>
    </source>
</reference>
<gene>
    <name evidence="2" type="ORF">AMD00_07750</name>
</gene>
<feature type="domain" description="SIS" evidence="1">
    <location>
        <begin position="30"/>
        <end position="213"/>
    </location>
</feature>
<dbReference type="AlphaFoldDB" id="A0A0M0LNJ2"/>
<dbReference type="InterPro" id="IPR035472">
    <property type="entry name" value="RpiR-like_SIS"/>
</dbReference>
<dbReference type="GO" id="GO:1901135">
    <property type="term" value="P:carbohydrate derivative metabolic process"/>
    <property type="evidence" value="ECO:0007669"/>
    <property type="project" value="InterPro"/>
</dbReference>
<organism evidence="2 3">
    <name type="scientific">Viridibacillus arvi</name>
    <dbReference type="NCBI Taxonomy" id="263475"/>
    <lineage>
        <taxon>Bacteria</taxon>
        <taxon>Bacillati</taxon>
        <taxon>Bacillota</taxon>
        <taxon>Bacilli</taxon>
        <taxon>Bacillales</taxon>
        <taxon>Caryophanaceae</taxon>
        <taxon>Viridibacillus</taxon>
    </lineage>
</organism>
<dbReference type="EMBL" id="LILB01000001">
    <property type="protein sequence ID" value="KOO52288.1"/>
    <property type="molecule type" value="Genomic_DNA"/>
</dbReference>
<protein>
    <recommendedName>
        <fullName evidence="1">SIS domain-containing protein</fullName>
    </recommendedName>
</protein>
<dbReference type="STRING" id="263475.AMD00_07750"/>